<feature type="transmembrane region" description="Helical" evidence="7">
    <location>
        <begin position="461"/>
        <end position="484"/>
    </location>
</feature>
<dbReference type="EMBL" id="FPKS01000006">
    <property type="protein sequence ID" value="SFZ74832.1"/>
    <property type="molecule type" value="Genomic_DNA"/>
</dbReference>
<evidence type="ECO:0000313" key="11">
    <source>
        <dbReference type="Proteomes" id="UP000185655"/>
    </source>
</evidence>
<proteinExistence type="predicted"/>
<dbReference type="RefSeq" id="WP_031366016.1">
    <property type="nucleotide sequence ID" value="NZ_FPKS01000006.1"/>
</dbReference>
<reference evidence="10 11" key="2">
    <citation type="submission" date="2016-11" db="EMBL/GenBank/DDBJ databases">
        <authorList>
            <person name="Jaros S."/>
            <person name="Januszkiewicz K."/>
            <person name="Wedrychowicz H."/>
        </authorList>
    </citation>
    <scope>NUCLEOTIDE SEQUENCE [LARGE SCALE GENOMIC DNA]</scope>
    <source>
        <strain evidence="10 11">DSM 22330</strain>
    </source>
</reference>
<dbReference type="Proteomes" id="UP000218979">
    <property type="component" value="Unassembled WGS sequence"/>
</dbReference>
<comment type="subcellular location">
    <subcellularLocation>
        <location evidence="1">Cell membrane</location>
        <topology evidence="1">Multi-pass membrane protein</topology>
    </subcellularLocation>
</comment>
<dbReference type="EMBL" id="JXJT01000025">
    <property type="protein sequence ID" value="PCS01077.1"/>
    <property type="molecule type" value="Genomic_DNA"/>
</dbReference>
<name>A0A1K2HDD0_9LACT</name>
<dbReference type="GO" id="GO:0005886">
    <property type="term" value="C:plasma membrane"/>
    <property type="evidence" value="ECO:0007669"/>
    <property type="project" value="UniProtKB-SubCell"/>
</dbReference>
<dbReference type="GO" id="GO:0022857">
    <property type="term" value="F:transmembrane transporter activity"/>
    <property type="evidence" value="ECO:0007669"/>
    <property type="project" value="TreeGrafter"/>
</dbReference>
<keyword evidence="5 7" id="KW-0472">Membrane</keyword>
<keyword evidence="12" id="KW-1185">Reference proteome</keyword>
<evidence type="ECO:0000256" key="2">
    <source>
        <dbReference type="ARBA" id="ARBA00022475"/>
    </source>
</evidence>
<evidence type="ECO:0000256" key="4">
    <source>
        <dbReference type="ARBA" id="ARBA00022989"/>
    </source>
</evidence>
<reference evidence="9 12" key="1">
    <citation type="submission" date="2014-12" db="EMBL/GenBank/DDBJ databases">
        <title>Draft genome sequences of 10 type strains of Lactococcus.</title>
        <authorList>
            <person name="Sun Z."/>
            <person name="Zhong Z."/>
            <person name="Liu W."/>
            <person name="Zhang W."/>
            <person name="Zhang H."/>
        </authorList>
    </citation>
    <scope>NUCLEOTIDE SEQUENCE [LARGE SCALE GENOMIC DNA]</scope>
    <source>
        <strain evidence="9 12">DSM 22330</strain>
    </source>
</reference>
<dbReference type="PANTHER" id="PTHR30572">
    <property type="entry name" value="MEMBRANE COMPONENT OF TRANSPORTER-RELATED"/>
    <property type="match status" value="1"/>
</dbReference>
<feature type="transmembrane region" description="Helical" evidence="7">
    <location>
        <begin position="373"/>
        <end position="399"/>
    </location>
</feature>
<evidence type="ECO:0000313" key="12">
    <source>
        <dbReference type="Proteomes" id="UP000218979"/>
    </source>
</evidence>
<evidence type="ECO:0000313" key="10">
    <source>
        <dbReference type="EMBL" id="SFZ74832.1"/>
    </source>
</evidence>
<evidence type="ECO:0000256" key="5">
    <source>
        <dbReference type="ARBA" id="ARBA00023136"/>
    </source>
</evidence>
<dbReference type="PANTHER" id="PTHR30572:SF9">
    <property type="entry name" value="ABC TRANSPORTER PERMEASE PROTEIN"/>
    <property type="match status" value="1"/>
</dbReference>
<feature type="domain" description="ABC3 transporter permease C-terminal" evidence="8">
    <location>
        <begin position="334"/>
        <end position="488"/>
    </location>
</feature>
<dbReference type="OrthoDB" id="9812886at2"/>
<feature type="compositionally biased region" description="Low complexity" evidence="6">
    <location>
        <begin position="125"/>
        <end position="134"/>
    </location>
</feature>
<dbReference type="InterPro" id="IPR003838">
    <property type="entry name" value="ABC3_permease_C"/>
</dbReference>
<keyword evidence="3 7" id="KW-0812">Transmembrane</keyword>
<keyword evidence="2" id="KW-1003">Cell membrane</keyword>
<evidence type="ECO:0000256" key="6">
    <source>
        <dbReference type="SAM" id="MobiDB-lite"/>
    </source>
</evidence>
<dbReference type="Pfam" id="PF02687">
    <property type="entry name" value="FtsX"/>
    <property type="match status" value="1"/>
</dbReference>
<dbReference type="AlphaFoldDB" id="A0A1K2HDD0"/>
<feature type="transmembrane region" description="Helical" evidence="7">
    <location>
        <begin position="329"/>
        <end position="353"/>
    </location>
</feature>
<accession>A0A1K2HDD0</accession>
<evidence type="ECO:0000256" key="7">
    <source>
        <dbReference type="SAM" id="Phobius"/>
    </source>
</evidence>
<evidence type="ECO:0000313" key="9">
    <source>
        <dbReference type="EMBL" id="PCS01077.1"/>
    </source>
</evidence>
<feature type="transmembrane region" description="Helical" evidence="7">
    <location>
        <begin position="20"/>
        <end position="38"/>
    </location>
</feature>
<organism evidence="10 11">
    <name type="scientific">Pseudolactococcus chungangensis CAU 28 = DSM 22330</name>
    <dbReference type="NCBI Taxonomy" id="1122154"/>
    <lineage>
        <taxon>Bacteria</taxon>
        <taxon>Bacillati</taxon>
        <taxon>Bacillota</taxon>
        <taxon>Bacilli</taxon>
        <taxon>Lactobacillales</taxon>
        <taxon>Streptococcaceae</taxon>
        <taxon>Pseudolactococcus</taxon>
    </lineage>
</organism>
<sequence length="495" mass="53067">MNFFKRAWLYLTAKKGKTAILILVFTAIMVFVLTGLTIRQAANQATENAKKEVGASVTLTTDREKLMKKAMTTASSDGSPVRIKETPVPLSQAEAVSKMSDVKNFSFSTSASAAASTGITPVTGSDDTSSTDTSNQKEIPGRIANVGGETSKSTIAMNPDFRLTGVNDLLSLPTFQDGTAKITSGRAITEKDQGTNNVVVESQLATANNLKVGSTFKLKDEDGEEHDLKVVGIYKTTQVADSMAQRMRTMNPANTIYTYYTLANSFKEGATDTSEQTVDSAIYYLKDPAQMATFVTTASKKLDTDTMTLSTNDQAYQQMLTPLNNVASFATNVVLLVAAAGVIILSLIVILSIRERKFEIGVLMSLGENKAKIIGQFFVELFVIMVVSVGLASVTGNFIGNAVGNQLLSQQNTTQQEQAKSTTETQRGHGRLGNIGGPFVANQETAKQIDHMNVKMTSKTIGLLSALALGIVFIAIFVASIGILRLTPKTILTNN</sequence>
<dbReference type="InterPro" id="IPR050250">
    <property type="entry name" value="Macrolide_Exporter_MacB"/>
</dbReference>
<evidence type="ECO:0000256" key="3">
    <source>
        <dbReference type="ARBA" id="ARBA00022692"/>
    </source>
</evidence>
<keyword evidence="4 7" id="KW-1133">Transmembrane helix</keyword>
<dbReference type="Proteomes" id="UP000185655">
    <property type="component" value="Unassembled WGS sequence"/>
</dbReference>
<gene>
    <name evidence="9" type="ORF">RR45_GL001171</name>
    <name evidence="10" type="ORF">SAMN02746068_01376</name>
</gene>
<evidence type="ECO:0000259" key="8">
    <source>
        <dbReference type="Pfam" id="PF02687"/>
    </source>
</evidence>
<evidence type="ECO:0000256" key="1">
    <source>
        <dbReference type="ARBA" id="ARBA00004651"/>
    </source>
</evidence>
<dbReference type="STRING" id="1122154.SAMN02746068_01376"/>
<feature type="region of interest" description="Disordered" evidence="6">
    <location>
        <begin position="116"/>
        <end position="153"/>
    </location>
</feature>
<protein>
    <submittedName>
        <fullName evidence="9 10">Permease</fullName>
    </submittedName>
</protein>